<dbReference type="GO" id="GO:0005886">
    <property type="term" value="C:plasma membrane"/>
    <property type="evidence" value="ECO:0007669"/>
    <property type="project" value="UniProtKB-SubCell"/>
</dbReference>
<feature type="domain" description="YetF C-terminal" evidence="8">
    <location>
        <begin position="82"/>
        <end position="213"/>
    </location>
</feature>
<feature type="transmembrane region" description="Helical" evidence="7">
    <location>
        <begin position="59"/>
        <end position="79"/>
    </location>
</feature>
<keyword evidence="3" id="KW-1003">Cell membrane</keyword>
<accession>A0A1I2CT83</accession>
<evidence type="ECO:0000256" key="2">
    <source>
        <dbReference type="ARBA" id="ARBA00006448"/>
    </source>
</evidence>
<dbReference type="RefSeq" id="WP_046231418.1">
    <property type="nucleotide sequence ID" value="NZ_FONN01000005.1"/>
</dbReference>
<feature type="transmembrane region" description="Helical" evidence="7">
    <location>
        <begin position="7"/>
        <end position="26"/>
    </location>
</feature>
<comment type="subcellular location">
    <subcellularLocation>
        <location evidence="1">Cell membrane</location>
        <topology evidence="1">Multi-pass membrane protein</topology>
    </subcellularLocation>
</comment>
<dbReference type="AlphaFoldDB" id="A0A1I2CT83"/>
<dbReference type="EMBL" id="FONN01000005">
    <property type="protein sequence ID" value="SFE71546.1"/>
    <property type="molecule type" value="Genomic_DNA"/>
</dbReference>
<keyword evidence="6 7" id="KW-0472">Membrane</keyword>
<evidence type="ECO:0000256" key="7">
    <source>
        <dbReference type="SAM" id="Phobius"/>
    </source>
</evidence>
<keyword evidence="5 7" id="KW-1133">Transmembrane helix</keyword>
<dbReference type="PANTHER" id="PTHR34582">
    <property type="entry name" value="UPF0702 TRANSMEMBRANE PROTEIN YCAP"/>
    <property type="match status" value="1"/>
</dbReference>
<keyword evidence="4 7" id="KW-0812">Transmembrane</keyword>
<protein>
    <submittedName>
        <fullName evidence="9">Uncharacterized membrane protein YcaP, DUF421 family</fullName>
    </submittedName>
</protein>
<evidence type="ECO:0000259" key="8">
    <source>
        <dbReference type="Pfam" id="PF04239"/>
    </source>
</evidence>
<dbReference type="PANTHER" id="PTHR34582:SF7">
    <property type="entry name" value="UPF0702 TRANSMEMBRANE PROTEIN YDFS"/>
    <property type="match status" value="1"/>
</dbReference>
<evidence type="ECO:0000256" key="1">
    <source>
        <dbReference type="ARBA" id="ARBA00004651"/>
    </source>
</evidence>
<keyword evidence="10" id="KW-1185">Reference proteome</keyword>
<dbReference type="InterPro" id="IPR023090">
    <property type="entry name" value="UPF0702_alpha/beta_dom_sf"/>
</dbReference>
<dbReference type="Pfam" id="PF04239">
    <property type="entry name" value="DUF421"/>
    <property type="match status" value="1"/>
</dbReference>
<evidence type="ECO:0000256" key="6">
    <source>
        <dbReference type="ARBA" id="ARBA00023136"/>
    </source>
</evidence>
<evidence type="ECO:0000313" key="9">
    <source>
        <dbReference type="EMBL" id="SFE71546.1"/>
    </source>
</evidence>
<comment type="similarity">
    <text evidence="2">Belongs to the UPF0702 family.</text>
</comment>
<proteinExistence type="inferred from homology"/>
<dbReference type="OrthoDB" id="9778331at2"/>
<organism evidence="9 10">
    <name type="scientific">Paenibacillus algorifonticola</name>
    <dbReference type="NCBI Taxonomy" id="684063"/>
    <lineage>
        <taxon>Bacteria</taxon>
        <taxon>Bacillati</taxon>
        <taxon>Bacillota</taxon>
        <taxon>Bacilli</taxon>
        <taxon>Bacillales</taxon>
        <taxon>Paenibacillaceae</taxon>
        <taxon>Paenibacillus</taxon>
    </lineage>
</organism>
<feature type="transmembrane region" description="Helical" evidence="7">
    <location>
        <begin position="33"/>
        <end position="53"/>
    </location>
</feature>
<evidence type="ECO:0000313" key="10">
    <source>
        <dbReference type="Proteomes" id="UP000183410"/>
    </source>
</evidence>
<name>A0A1I2CT83_9BACL</name>
<sequence length="281" mass="32242">MQDWLEIVIRTLTAVIILFTMTKVLGKRQISQLSLFEYITGITMGNIAAYVSLDLDNEWYLGLLALSVWVAVSVGFEFATLKSKKLRDFIDGRATVLIERGILLRENLFKERLTIDELLEQLRKKDVFRVADVEFAIMEQSGEINVMLKQEQQPLTPNMLGLKINEESEPKTVVMDGNILEYSLRSSGRDSNWLKKQLRDQKMKVEDVFLGQIDGKGELSVQTGEKTIEPAKPKDPKTQMISLMKQFETELKLQESLSLNELDKSEYQKAIHKLQALLDRK</sequence>
<dbReference type="InterPro" id="IPR007353">
    <property type="entry name" value="DUF421"/>
</dbReference>
<dbReference type="Gene3D" id="3.30.240.20">
    <property type="entry name" value="bsu07140 like domains"/>
    <property type="match status" value="2"/>
</dbReference>
<evidence type="ECO:0000256" key="3">
    <source>
        <dbReference type="ARBA" id="ARBA00022475"/>
    </source>
</evidence>
<reference evidence="10" key="1">
    <citation type="submission" date="2016-10" db="EMBL/GenBank/DDBJ databases">
        <authorList>
            <person name="Varghese N."/>
            <person name="Submissions S."/>
        </authorList>
    </citation>
    <scope>NUCLEOTIDE SEQUENCE [LARGE SCALE GENOMIC DNA]</scope>
    <source>
        <strain evidence="10">CGMCC 1.10223</strain>
    </source>
</reference>
<gene>
    <name evidence="9" type="ORF">SAMN04487969_105263</name>
</gene>
<evidence type="ECO:0000256" key="4">
    <source>
        <dbReference type="ARBA" id="ARBA00022692"/>
    </source>
</evidence>
<evidence type="ECO:0000256" key="5">
    <source>
        <dbReference type="ARBA" id="ARBA00022989"/>
    </source>
</evidence>
<dbReference type="Proteomes" id="UP000183410">
    <property type="component" value="Unassembled WGS sequence"/>
</dbReference>